<name>A0ABP1GH04_9EUKA</name>
<protein>
    <submittedName>
        <fullName evidence="2">Partial</fullName>
    </submittedName>
</protein>
<organism evidence="2 3">
    <name type="scientific">Hexamita inflata</name>
    <dbReference type="NCBI Taxonomy" id="28002"/>
    <lineage>
        <taxon>Eukaryota</taxon>
        <taxon>Metamonada</taxon>
        <taxon>Diplomonadida</taxon>
        <taxon>Hexamitidae</taxon>
        <taxon>Hexamitinae</taxon>
        <taxon>Hexamita</taxon>
    </lineage>
</organism>
<dbReference type="Proteomes" id="UP001642409">
    <property type="component" value="Unassembled WGS sequence"/>
</dbReference>
<comment type="caution">
    <text evidence="2">The sequence shown here is derived from an EMBL/GenBank/DDBJ whole genome shotgun (WGS) entry which is preliminary data.</text>
</comment>
<keyword evidence="3" id="KW-1185">Reference proteome</keyword>
<gene>
    <name evidence="1" type="ORF">HINF_LOCUS1340</name>
    <name evidence="2" type="ORF">HINF_LOCUS1342</name>
</gene>
<dbReference type="EMBL" id="CAXDID020000002">
    <property type="protein sequence ID" value="CAL5971400.1"/>
    <property type="molecule type" value="Genomic_DNA"/>
</dbReference>
<accession>A0ABP1GH04</accession>
<evidence type="ECO:0000313" key="1">
    <source>
        <dbReference type="EMBL" id="CAL5971400.1"/>
    </source>
</evidence>
<sequence length="879" mass="96026">MLESRILSNYSLQQLNLLHNTTTLDQRIQQNATQVNNMIIMNSTRLEKYIISNSTALNWMIYNNITAINQSIQNIENNIVYLNNLTTQLSKIVQQNISSLEGYIKSNITKVESVMILLEYHIQQNISALQTQQQALQSSLENSIQSNFTQALLNLQDNTTVLDKRIFDNASMLLKNIQTNSTNIEQYLEQNASILDWRLYNNITALNSSLLHTITYIITCLQAQINCTNNIGYSFINNSCVEENCSISGQQRRNGICQCTNVNSIIQSNACMCPLYSVLIGSTCTCPLNSYLVTGICECTITGQTMKNGTCVCELDEQVIDGICQKVYVVNGSDTSMQCTQTIYINVFDISYVTHQVPGSANFSNGYVFSISNIIQNAFIDVFDGVYSTTQPLFQSQSSFINIKIQIGTQSLTGGSILTSSSTITINKMYYISKIGCQLTVNSVSSLNLFITSSTSVNINDLHINLRFSMSLGNISLINSISGEFYISGYQLQGAYQSTLQVNMIGFYVQSSSVTINRVNIKPSVFNVGNCSSYMFGTVNTSVLIINKIALINGNVTSSLPIGSVSTQGPFYQFYQFSGIITNMNSSTITVNYIVADCYWKFTSDYVTRSGLLIGNAQSKYNNLNVQYVCLQQNIIITKQLYGYGLVGQYLGNSSISKLTITMSIYGQTINCIGVVGTQQNGGQYNNIQDLRIIMIVSSATSGDHVAAVIGAEQSINCTVQNIVVINSNIISSCWSGGIIGNLYSNCTILNTSLSASNISGISAIGGFVGNTQSMSMFNINSILIIKESSINNIIINLTSEGLGGFIGASSKTNIILAICTIQQTHIIAVSKYGIVLGADNTGTSFTITDSSSKSNYINNSSVSDCAAITNVWSITQCT</sequence>
<evidence type="ECO:0000313" key="2">
    <source>
        <dbReference type="EMBL" id="CAL5971402.1"/>
    </source>
</evidence>
<reference evidence="2 3" key="1">
    <citation type="submission" date="2024-07" db="EMBL/GenBank/DDBJ databases">
        <authorList>
            <person name="Akdeniz Z."/>
        </authorList>
    </citation>
    <scope>NUCLEOTIDE SEQUENCE [LARGE SCALE GENOMIC DNA]</scope>
</reference>
<proteinExistence type="predicted"/>
<evidence type="ECO:0000313" key="3">
    <source>
        <dbReference type="Proteomes" id="UP001642409"/>
    </source>
</evidence>
<dbReference type="EMBL" id="CAXDID020000002">
    <property type="protein sequence ID" value="CAL5971402.1"/>
    <property type="molecule type" value="Genomic_DNA"/>
</dbReference>